<evidence type="ECO:0000256" key="1">
    <source>
        <dbReference type="SAM" id="MobiDB-lite"/>
    </source>
</evidence>
<dbReference type="InterPro" id="IPR032710">
    <property type="entry name" value="NTF2-like_dom_sf"/>
</dbReference>
<dbReference type="InterPro" id="IPR018222">
    <property type="entry name" value="Nuclear_transport_factor_2_euk"/>
</dbReference>
<feature type="region of interest" description="Disordered" evidence="1">
    <location>
        <begin position="112"/>
        <end position="141"/>
    </location>
</feature>
<evidence type="ECO:0000259" key="2">
    <source>
        <dbReference type="PROSITE" id="PS50177"/>
    </source>
</evidence>
<keyword evidence="4" id="KW-1185">Reference proteome</keyword>
<evidence type="ECO:0000313" key="4">
    <source>
        <dbReference type="Proteomes" id="UP001295740"/>
    </source>
</evidence>
<gene>
    <name evidence="3" type="ORF">KHLLAP_LOCUS7934</name>
</gene>
<dbReference type="SUPFAM" id="SSF54427">
    <property type="entry name" value="NTF2-like"/>
    <property type="match status" value="1"/>
</dbReference>
<dbReference type="Gene3D" id="3.10.450.50">
    <property type="match status" value="1"/>
</dbReference>
<name>A0AAI8VN35_9PEZI</name>
<reference evidence="3" key="1">
    <citation type="submission" date="2023-10" db="EMBL/GenBank/DDBJ databases">
        <authorList>
            <person name="Hackl T."/>
        </authorList>
    </citation>
    <scope>NUCLEOTIDE SEQUENCE</scope>
</reference>
<feature type="domain" description="NTF2" evidence="2">
    <location>
        <begin position="18"/>
        <end position="205"/>
    </location>
</feature>
<dbReference type="PROSITE" id="PS50177">
    <property type="entry name" value="NTF2_DOMAIN"/>
    <property type="match status" value="1"/>
</dbReference>
<comment type="caution">
    <text evidence="3">The sequence shown here is derived from an EMBL/GenBank/DDBJ whole genome shotgun (WGS) entry which is preliminary data.</text>
</comment>
<dbReference type="Proteomes" id="UP001295740">
    <property type="component" value="Unassembled WGS sequence"/>
</dbReference>
<sequence>MALPLPNAETQARVVSEAAQNFIDHYYESLNRRHGLANYYASTSPLLTAASVTPDISINGRHLGDGPGAAQEYEALLNTQGGPVAYEIASFDAQSVNANFCIGCPESLGGSSGASGTAAGESGGASAGGSSGSSSKVQKSIKDGDRVSFALQVSGTVRYGRPGEDGAEDKAFNESWVLVPHWEALSPKAARGLRRWVVVSQNFRVL</sequence>
<proteinExistence type="predicted"/>
<accession>A0AAI8VN35</accession>
<evidence type="ECO:0000313" key="3">
    <source>
        <dbReference type="EMBL" id="CAJ2507466.1"/>
    </source>
</evidence>
<protein>
    <submittedName>
        <fullName evidence="3">Uu.00g086520.m01.CDS01</fullName>
    </submittedName>
</protein>
<dbReference type="AlphaFoldDB" id="A0AAI8VN35"/>
<dbReference type="EMBL" id="CAUWAG010000010">
    <property type="protein sequence ID" value="CAJ2507466.1"/>
    <property type="molecule type" value="Genomic_DNA"/>
</dbReference>
<organism evidence="3 4">
    <name type="scientific">Anthostomella pinea</name>
    <dbReference type="NCBI Taxonomy" id="933095"/>
    <lineage>
        <taxon>Eukaryota</taxon>
        <taxon>Fungi</taxon>
        <taxon>Dikarya</taxon>
        <taxon>Ascomycota</taxon>
        <taxon>Pezizomycotina</taxon>
        <taxon>Sordariomycetes</taxon>
        <taxon>Xylariomycetidae</taxon>
        <taxon>Xylariales</taxon>
        <taxon>Xylariaceae</taxon>
        <taxon>Anthostomella</taxon>
    </lineage>
</organism>
<feature type="compositionally biased region" description="Gly residues" evidence="1">
    <location>
        <begin position="121"/>
        <end position="131"/>
    </location>
</feature>